<dbReference type="InterPro" id="IPR002942">
    <property type="entry name" value="S4_RNA-bd"/>
</dbReference>
<evidence type="ECO:0000313" key="6">
    <source>
        <dbReference type="EMBL" id="OYN91308.1"/>
    </source>
</evidence>
<evidence type="ECO:0000259" key="5">
    <source>
        <dbReference type="SMART" id="SM00363"/>
    </source>
</evidence>
<dbReference type="Pfam" id="PF01479">
    <property type="entry name" value="S4"/>
    <property type="match status" value="1"/>
</dbReference>
<keyword evidence="6" id="KW-0808">Transferase</keyword>
<comment type="caution">
    <text evidence="6">The sequence shown here is derived from an EMBL/GenBank/DDBJ whole genome shotgun (WGS) entry which is preliminary data.</text>
</comment>
<dbReference type="PROSITE" id="PS50889">
    <property type="entry name" value="S4"/>
    <property type="match status" value="1"/>
</dbReference>
<dbReference type="Gene3D" id="3.10.290.10">
    <property type="entry name" value="RNA-binding S4 domain"/>
    <property type="match status" value="1"/>
</dbReference>
<dbReference type="GO" id="GO:0003723">
    <property type="term" value="F:RNA binding"/>
    <property type="evidence" value="ECO:0007669"/>
    <property type="project" value="UniProtKB-KW"/>
</dbReference>
<dbReference type="EMBL" id="NMVJ01000006">
    <property type="protein sequence ID" value="OYN91308.1"/>
    <property type="molecule type" value="Genomic_DNA"/>
</dbReference>
<feature type="compositionally biased region" description="Low complexity" evidence="4">
    <location>
        <begin position="9"/>
        <end position="21"/>
    </location>
</feature>
<feature type="domain" description="RNA-binding S4" evidence="5">
    <location>
        <begin position="46"/>
        <end position="106"/>
    </location>
</feature>
<organism evidence="6 7">
    <name type="scientific">Parenemella sanctibonifatiensis</name>
    <dbReference type="NCBI Taxonomy" id="2016505"/>
    <lineage>
        <taxon>Bacteria</taxon>
        <taxon>Bacillati</taxon>
        <taxon>Actinomycetota</taxon>
        <taxon>Actinomycetes</taxon>
        <taxon>Propionibacteriales</taxon>
        <taxon>Propionibacteriaceae</taxon>
        <taxon>Parenemella</taxon>
    </lineage>
</organism>
<dbReference type="Proteomes" id="UP000216300">
    <property type="component" value="Unassembled WGS sequence"/>
</dbReference>
<evidence type="ECO:0000256" key="4">
    <source>
        <dbReference type="SAM" id="MobiDB-lite"/>
    </source>
</evidence>
<evidence type="ECO:0000256" key="2">
    <source>
        <dbReference type="ARBA" id="ARBA00029460"/>
    </source>
</evidence>
<comment type="similarity">
    <text evidence="2">Belongs to the TlyA family.</text>
</comment>
<dbReference type="InterPro" id="IPR047048">
    <property type="entry name" value="TlyA"/>
</dbReference>
<dbReference type="OrthoDB" id="9784736at2"/>
<evidence type="ECO:0000256" key="1">
    <source>
        <dbReference type="ARBA" id="ARBA00022884"/>
    </source>
</evidence>
<protein>
    <submittedName>
        <fullName evidence="6">TlyA family rRNA (Cytidine-2'-O)-methyltransferase</fullName>
    </submittedName>
</protein>
<name>A0A255EIE9_9ACTN</name>
<keyword evidence="7" id="KW-1185">Reference proteome</keyword>
<dbReference type="GO" id="GO:0008168">
    <property type="term" value="F:methyltransferase activity"/>
    <property type="evidence" value="ECO:0007669"/>
    <property type="project" value="UniProtKB-KW"/>
</dbReference>
<dbReference type="InterPro" id="IPR029063">
    <property type="entry name" value="SAM-dependent_MTases_sf"/>
</dbReference>
<evidence type="ECO:0000313" key="7">
    <source>
        <dbReference type="Proteomes" id="UP000216300"/>
    </source>
</evidence>
<gene>
    <name evidence="6" type="ORF">CGZ91_07670</name>
</gene>
<dbReference type="CDD" id="cd02440">
    <property type="entry name" value="AdoMet_MTases"/>
    <property type="match status" value="1"/>
</dbReference>
<dbReference type="InterPro" id="IPR004538">
    <property type="entry name" value="Hemolysin_A/TlyA"/>
</dbReference>
<dbReference type="PANTHER" id="PTHR32319">
    <property type="entry name" value="BACTERIAL HEMOLYSIN-LIKE PROTEIN"/>
    <property type="match status" value="1"/>
</dbReference>
<dbReference type="AlphaFoldDB" id="A0A255EIE9"/>
<sequence>MLPWASWPTSTTVRSTSTRNTSARHWHSSNQSSTTATSCRWVSVAERLDRLLVNRGLVASRSRAQELIARGRVRVAGRVATKPAAPVVHDVQLEVDDDPWVSRAARKLLGAFDDAELAGHFDRGRALDAGASTGGFSQVLVERGCSRVYAVDVGHGQLAEPVRSDPRVLNREGCHVGELTLSDLDHEPVDWLVADLSFISLTQVLPTLLPLVRPAGEAMVMVKPQFEVGRARLGKNGVVTDPGLRAEAVAAVVACAAELGWQARWQGPSRVPGPTGNVEFFVHLLADPTAPPKSGCPW</sequence>
<dbReference type="CDD" id="cd00165">
    <property type="entry name" value="S4"/>
    <property type="match status" value="1"/>
</dbReference>
<proteinExistence type="inferred from homology"/>
<dbReference type="PANTHER" id="PTHR32319:SF0">
    <property type="entry name" value="BACTERIAL HEMOLYSIN-LIKE PROTEIN"/>
    <property type="match status" value="1"/>
</dbReference>
<dbReference type="GO" id="GO:0032259">
    <property type="term" value="P:methylation"/>
    <property type="evidence" value="ECO:0007669"/>
    <property type="project" value="UniProtKB-KW"/>
</dbReference>
<keyword evidence="1 3" id="KW-0694">RNA-binding</keyword>
<dbReference type="SUPFAM" id="SSF55174">
    <property type="entry name" value="Alpha-L RNA-binding motif"/>
    <property type="match status" value="1"/>
</dbReference>
<dbReference type="Pfam" id="PF01728">
    <property type="entry name" value="FtsJ"/>
    <property type="match status" value="1"/>
</dbReference>
<dbReference type="InterPro" id="IPR036986">
    <property type="entry name" value="S4_RNA-bd_sf"/>
</dbReference>
<dbReference type="PIRSF" id="PIRSF005578">
    <property type="entry name" value="TlyA"/>
    <property type="match status" value="1"/>
</dbReference>
<accession>A0A255EIE9</accession>
<feature type="region of interest" description="Disordered" evidence="4">
    <location>
        <begin position="1"/>
        <end position="31"/>
    </location>
</feature>
<keyword evidence="6" id="KW-0489">Methyltransferase</keyword>
<evidence type="ECO:0000256" key="3">
    <source>
        <dbReference type="PROSITE-ProRule" id="PRU00182"/>
    </source>
</evidence>
<dbReference type="SMART" id="SM00363">
    <property type="entry name" value="S4"/>
    <property type="match status" value="1"/>
</dbReference>
<dbReference type="SUPFAM" id="SSF53335">
    <property type="entry name" value="S-adenosyl-L-methionine-dependent methyltransferases"/>
    <property type="match status" value="1"/>
</dbReference>
<dbReference type="Gene3D" id="3.40.50.150">
    <property type="entry name" value="Vaccinia Virus protein VP39"/>
    <property type="match status" value="1"/>
</dbReference>
<dbReference type="InterPro" id="IPR002877">
    <property type="entry name" value="RNA_MeTrfase_FtsJ_dom"/>
</dbReference>
<reference evidence="6 7" key="1">
    <citation type="submission" date="2017-07" db="EMBL/GenBank/DDBJ databases">
        <title>Draft whole genome sequences of clinical Proprionibacteriaceae strains.</title>
        <authorList>
            <person name="Bernier A.-M."/>
            <person name="Bernard K."/>
            <person name="Domingo M.-C."/>
        </authorList>
    </citation>
    <scope>NUCLEOTIDE SEQUENCE [LARGE SCALE GENOMIC DNA]</scope>
    <source>
        <strain evidence="6 7">NML 150081</strain>
    </source>
</reference>